<keyword evidence="2" id="KW-1185">Reference proteome</keyword>
<comment type="caution">
    <text evidence="1">The sequence shown here is derived from an EMBL/GenBank/DDBJ whole genome shotgun (WGS) entry which is preliminary data.</text>
</comment>
<proteinExistence type="predicted"/>
<evidence type="ECO:0000313" key="1">
    <source>
        <dbReference type="EMBL" id="CAI8002708.1"/>
    </source>
</evidence>
<dbReference type="EMBL" id="CASHTH010000495">
    <property type="protein sequence ID" value="CAI8002708.1"/>
    <property type="molecule type" value="Genomic_DNA"/>
</dbReference>
<gene>
    <name evidence="1" type="ORF">GBAR_LOCUS3471</name>
</gene>
<evidence type="ECO:0000313" key="2">
    <source>
        <dbReference type="Proteomes" id="UP001174909"/>
    </source>
</evidence>
<dbReference type="AlphaFoldDB" id="A0AA35W4U7"/>
<reference evidence="1" key="1">
    <citation type="submission" date="2023-03" db="EMBL/GenBank/DDBJ databases">
        <authorList>
            <person name="Steffen K."/>
            <person name="Cardenas P."/>
        </authorList>
    </citation>
    <scope>NUCLEOTIDE SEQUENCE</scope>
</reference>
<accession>A0AA35W4U7</accession>
<organism evidence="1 2">
    <name type="scientific">Geodia barretti</name>
    <name type="common">Barrett's horny sponge</name>
    <dbReference type="NCBI Taxonomy" id="519541"/>
    <lineage>
        <taxon>Eukaryota</taxon>
        <taxon>Metazoa</taxon>
        <taxon>Porifera</taxon>
        <taxon>Demospongiae</taxon>
        <taxon>Heteroscleromorpha</taxon>
        <taxon>Tetractinellida</taxon>
        <taxon>Astrophorina</taxon>
        <taxon>Geodiidae</taxon>
        <taxon>Geodia</taxon>
    </lineage>
</organism>
<protein>
    <submittedName>
        <fullName evidence="1">Uncharacterized protein</fullName>
    </submittedName>
</protein>
<name>A0AA35W4U7_GEOBA</name>
<sequence>MNLLLKVIKYSNYDLVPRYKKVWRALDVLIRTRKEVLSYKETQTVSSDRMSNYFDTICDAIAEFELPKMETVYVEQLEELKTKEPSEADWEKLHKGLLADGNSWAEFEGKLYERGGKPTLSQLRAFSGKAKKINVIQQVASKFSAIGTFLLSDDDGTIVNGFKISNGYDVTRTSAAIFEKWLEADAGPSWTVLVKCLRDADLNFLAKQIDECLI</sequence>
<dbReference type="Proteomes" id="UP001174909">
    <property type="component" value="Unassembled WGS sequence"/>
</dbReference>